<dbReference type="EMBL" id="CAJNOI010000257">
    <property type="protein sequence ID" value="CAF1212887.1"/>
    <property type="molecule type" value="Genomic_DNA"/>
</dbReference>
<dbReference type="EMBL" id="CAJNOM010000549">
    <property type="protein sequence ID" value="CAF1495830.1"/>
    <property type="molecule type" value="Genomic_DNA"/>
</dbReference>
<reference evidence="1" key="1">
    <citation type="submission" date="2021-02" db="EMBL/GenBank/DDBJ databases">
        <authorList>
            <person name="Nowell W R."/>
        </authorList>
    </citation>
    <scope>NUCLEOTIDE SEQUENCE</scope>
</reference>
<dbReference type="OrthoDB" id="10419057at2759"/>
<evidence type="ECO:0000313" key="3">
    <source>
        <dbReference type="Proteomes" id="UP000663832"/>
    </source>
</evidence>
<keyword evidence="3" id="KW-1185">Reference proteome</keyword>
<accession>A0A814X8W0</accession>
<dbReference type="AlphaFoldDB" id="A0A814X8W0"/>
<dbReference type="Proteomes" id="UP000663877">
    <property type="component" value="Unassembled WGS sequence"/>
</dbReference>
<comment type="caution">
    <text evidence="1">The sequence shown here is derived from an EMBL/GenBank/DDBJ whole genome shotgun (WGS) entry which is preliminary data.</text>
</comment>
<dbReference type="Proteomes" id="UP000663832">
    <property type="component" value="Unassembled WGS sequence"/>
</dbReference>
<gene>
    <name evidence="1" type="ORF">BJG266_LOCUS27537</name>
    <name evidence="2" type="ORF">QVE165_LOCUS43174</name>
</gene>
<sequence length="140" mass="16827">MVYKPQQQINDCRQSESYQQRYQTINTAYIPPLMSVRSDINTTAKLHYNNRYNYSNEHYQQQRPTNNTHSKCDGASLIRLVICKYLSYDYLQNYWMFFNQIYSYLSNLNTRTDFLSTKTLHAHEVVLLFGTYFEVIFQVN</sequence>
<name>A0A814X8W0_9BILA</name>
<evidence type="ECO:0000313" key="2">
    <source>
        <dbReference type="EMBL" id="CAF1495830.1"/>
    </source>
</evidence>
<proteinExistence type="predicted"/>
<evidence type="ECO:0000313" key="1">
    <source>
        <dbReference type="EMBL" id="CAF1212887.1"/>
    </source>
</evidence>
<organism evidence="1 4">
    <name type="scientific">Adineta steineri</name>
    <dbReference type="NCBI Taxonomy" id="433720"/>
    <lineage>
        <taxon>Eukaryota</taxon>
        <taxon>Metazoa</taxon>
        <taxon>Spiralia</taxon>
        <taxon>Gnathifera</taxon>
        <taxon>Rotifera</taxon>
        <taxon>Eurotatoria</taxon>
        <taxon>Bdelloidea</taxon>
        <taxon>Adinetida</taxon>
        <taxon>Adinetidae</taxon>
        <taxon>Adineta</taxon>
    </lineage>
</organism>
<evidence type="ECO:0000313" key="4">
    <source>
        <dbReference type="Proteomes" id="UP000663877"/>
    </source>
</evidence>
<protein>
    <submittedName>
        <fullName evidence="1">Uncharacterized protein</fullName>
    </submittedName>
</protein>